<dbReference type="OrthoDB" id="161860at2"/>
<proteinExistence type="predicted"/>
<dbReference type="STRING" id="1707952.A6A03_15410"/>
<evidence type="ECO:0000313" key="2">
    <source>
        <dbReference type="Proteomes" id="UP000078287"/>
    </source>
</evidence>
<comment type="caution">
    <text evidence="1">The sequence shown here is derived from an EMBL/GenBank/DDBJ whole genome shotgun (WGS) entry which is preliminary data.</text>
</comment>
<dbReference type="RefSeq" id="WP_066788025.1">
    <property type="nucleotide sequence ID" value="NZ_LWQS01000058.1"/>
</dbReference>
<dbReference type="AlphaFoldDB" id="A0A178M8X0"/>
<sequence length="107" mass="11693">MQITLIGEFEAAYHPEATPALILHHLIRGYDAVVLNADEVAVLRELLGAVQKRIRELGGYRLILGAGGDLTFYTATGQRSAYLTADQMRQLARLIGATPPQPAEVHQ</sequence>
<dbReference type="Proteomes" id="UP000078287">
    <property type="component" value="Unassembled WGS sequence"/>
</dbReference>
<accession>A0A178M8X0</accession>
<reference evidence="1 2" key="1">
    <citation type="submission" date="2016-04" db="EMBL/GenBank/DDBJ databases">
        <title>Chloroflexus islandicus sp. nov., a thermophilic filamentous anoxygenic phototrophic bacterium from geyser Strokkur (Iceland).</title>
        <authorList>
            <person name="Gaisin V.A."/>
            <person name="Kalashnikov A.M."/>
            <person name="Sukhacheva M.V."/>
            <person name="Grouzdev D.S."/>
            <person name="Ivanov T.M."/>
            <person name="Kuznetsov B."/>
            <person name="Gorlenko V.M."/>
        </authorList>
    </citation>
    <scope>NUCLEOTIDE SEQUENCE [LARGE SCALE GENOMIC DNA]</scope>
    <source>
        <strain evidence="2">isl-2</strain>
    </source>
</reference>
<gene>
    <name evidence="1" type="ORF">A6A03_15410</name>
</gene>
<name>A0A178M8X0_9CHLR</name>
<organism evidence="1 2">
    <name type="scientific">Chloroflexus islandicus</name>
    <dbReference type="NCBI Taxonomy" id="1707952"/>
    <lineage>
        <taxon>Bacteria</taxon>
        <taxon>Bacillati</taxon>
        <taxon>Chloroflexota</taxon>
        <taxon>Chloroflexia</taxon>
        <taxon>Chloroflexales</taxon>
        <taxon>Chloroflexineae</taxon>
        <taxon>Chloroflexaceae</taxon>
        <taxon>Chloroflexus</taxon>
    </lineage>
</organism>
<keyword evidence="2" id="KW-1185">Reference proteome</keyword>
<dbReference type="EMBL" id="LWQS01000058">
    <property type="protein sequence ID" value="OAN45192.1"/>
    <property type="molecule type" value="Genomic_DNA"/>
</dbReference>
<evidence type="ECO:0000313" key="1">
    <source>
        <dbReference type="EMBL" id="OAN45192.1"/>
    </source>
</evidence>
<protein>
    <submittedName>
        <fullName evidence="1">Uncharacterized protein</fullName>
    </submittedName>
</protein>